<dbReference type="Gene3D" id="3.40.640.10">
    <property type="entry name" value="Type I PLP-dependent aspartate aminotransferase-like (Major domain)"/>
    <property type="match status" value="1"/>
</dbReference>
<dbReference type="InterPro" id="IPR000192">
    <property type="entry name" value="Aminotrans_V_dom"/>
</dbReference>
<dbReference type="InterPro" id="IPR015422">
    <property type="entry name" value="PyrdxlP-dep_Trfase_small"/>
</dbReference>
<dbReference type="GO" id="GO:0046872">
    <property type="term" value="F:metal ion binding"/>
    <property type="evidence" value="ECO:0007669"/>
    <property type="project" value="UniProtKB-KW"/>
</dbReference>
<comment type="cofactor">
    <cofactor evidence="1 11">
        <name>pyridoxal 5'-phosphate</name>
        <dbReference type="ChEBI" id="CHEBI:597326"/>
    </cofactor>
</comment>
<evidence type="ECO:0000256" key="8">
    <source>
        <dbReference type="ARBA" id="ARBA00023004"/>
    </source>
</evidence>
<evidence type="ECO:0000256" key="11">
    <source>
        <dbReference type="RuleBase" id="RU004504"/>
    </source>
</evidence>
<comment type="caution">
    <text evidence="14">The sequence shown here is derived from an EMBL/GenBank/DDBJ whole genome shotgun (WGS) entry which is preliminary data.</text>
</comment>
<evidence type="ECO:0000256" key="6">
    <source>
        <dbReference type="ARBA" id="ARBA00022723"/>
    </source>
</evidence>
<dbReference type="OrthoDB" id="9808002at2"/>
<dbReference type="Gene3D" id="3.90.1150.10">
    <property type="entry name" value="Aspartate Aminotransferase, domain 1"/>
    <property type="match status" value="1"/>
</dbReference>
<feature type="domain" description="Aminotransferase class V" evidence="13">
    <location>
        <begin position="4"/>
        <end position="368"/>
    </location>
</feature>
<evidence type="ECO:0000256" key="3">
    <source>
        <dbReference type="ARBA" id="ARBA00011738"/>
    </source>
</evidence>
<comment type="subunit">
    <text evidence="3">Homodimer.</text>
</comment>
<reference evidence="14 15" key="1">
    <citation type="journal article" date="2018" name="Environ. Microbiol.">
        <title>Novel energy conservation strategies and behaviour of Pelotomaculum schinkii driving syntrophic propionate catabolism.</title>
        <authorList>
            <person name="Hidalgo-Ahumada C.A.P."/>
            <person name="Nobu M.K."/>
            <person name="Narihiro T."/>
            <person name="Tamaki H."/>
            <person name="Liu W.T."/>
            <person name="Kamagata Y."/>
            <person name="Stams A.J.M."/>
            <person name="Imachi H."/>
            <person name="Sousa D.Z."/>
        </authorList>
    </citation>
    <scope>NUCLEOTIDE SEQUENCE [LARGE SCALE GENOMIC DNA]</scope>
    <source>
        <strain evidence="14 15">MGP</strain>
    </source>
</reference>
<organism evidence="14 15">
    <name type="scientific">Pelotomaculum propionicicum</name>
    <dbReference type="NCBI Taxonomy" id="258475"/>
    <lineage>
        <taxon>Bacteria</taxon>
        <taxon>Bacillati</taxon>
        <taxon>Bacillota</taxon>
        <taxon>Clostridia</taxon>
        <taxon>Eubacteriales</taxon>
        <taxon>Desulfotomaculaceae</taxon>
        <taxon>Pelotomaculum</taxon>
    </lineage>
</organism>
<dbReference type="InterPro" id="IPR017772">
    <property type="entry name" value="Cys_deSase_NifS_bac/arc"/>
</dbReference>
<dbReference type="PIRSF" id="PIRSF005572">
    <property type="entry name" value="NifS"/>
    <property type="match status" value="1"/>
</dbReference>
<comment type="function">
    <text evidence="12">Catalyzes the removal of elemental sulfur atoms from cysteine to produce alanine.</text>
</comment>
<sequence>MRRVYFDHSGTTPVHPAVAEEMYRYLTGENFGNPSSVHYYGLQIKKKIAEARDKLAQALGAGSGEIVFTSGGTESDNMAIHGAAYTNRNKGNHIITSAVEHHAVLNTVKALGKQGFDITILPVDRYGMVSVADVAAAITDKTIVISIMHANNEVGTIMPVAEIGKLARERKIIFHVDAVQSFGKIPVLVDEIGCDLLSISGHKIYGPKGVGALYIRKGTRWKQSLFHGGAQERLRRAGTENIPGIMGLAKAVELVTANLVQESARLKSLRDKLIKGLTSRIEHVSLTGHPTMRLPNHASFLFKYIEGESMLLSLDLKGIAASTGSACTSGSLEPSHVLLAMGVPPEDAHGSLRLTLGKDNTEEDVDYFLDVMGPIVEKLRDMSPLKD</sequence>
<name>A0A4Y7RSM9_9FIRM</name>
<evidence type="ECO:0000313" key="15">
    <source>
        <dbReference type="Proteomes" id="UP000297597"/>
    </source>
</evidence>
<dbReference type="NCBIfam" id="NF002806">
    <property type="entry name" value="PRK02948.1"/>
    <property type="match status" value="1"/>
</dbReference>
<keyword evidence="9 12" id="KW-0411">Iron-sulfur</keyword>
<dbReference type="InterPro" id="IPR016454">
    <property type="entry name" value="Cysteine_dSase"/>
</dbReference>
<evidence type="ECO:0000256" key="5">
    <source>
        <dbReference type="ARBA" id="ARBA00022679"/>
    </source>
</evidence>
<proteinExistence type="inferred from homology"/>
<keyword evidence="5 12" id="KW-0808">Transferase</keyword>
<evidence type="ECO:0000256" key="12">
    <source>
        <dbReference type="RuleBase" id="RU364075"/>
    </source>
</evidence>
<dbReference type="GO" id="GO:0006520">
    <property type="term" value="P:amino acid metabolic process"/>
    <property type="evidence" value="ECO:0007669"/>
    <property type="project" value="InterPro"/>
</dbReference>
<evidence type="ECO:0000256" key="2">
    <source>
        <dbReference type="ARBA" id="ARBA00006490"/>
    </source>
</evidence>
<evidence type="ECO:0000259" key="13">
    <source>
        <dbReference type="Pfam" id="PF00266"/>
    </source>
</evidence>
<evidence type="ECO:0000313" key="14">
    <source>
        <dbReference type="EMBL" id="TEB11672.1"/>
    </source>
</evidence>
<accession>A0A4Y7RSM9</accession>
<evidence type="ECO:0000256" key="1">
    <source>
        <dbReference type="ARBA" id="ARBA00001933"/>
    </source>
</evidence>
<evidence type="ECO:0000256" key="7">
    <source>
        <dbReference type="ARBA" id="ARBA00022898"/>
    </source>
</evidence>
<dbReference type="PANTHER" id="PTHR11601">
    <property type="entry name" value="CYSTEINE DESULFURYLASE FAMILY MEMBER"/>
    <property type="match status" value="1"/>
</dbReference>
<dbReference type="Pfam" id="PF00266">
    <property type="entry name" value="Aminotran_5"/>
    <property type="match status" value="1"/>
</dbReference>
<evidence type="ECO:0000256" key="9">
    <source>
        <dbReference type="ARBA" id="ARBA00023014"/>
    </source>
</evidence>
<keyword evidence="7 12" id="KW-0663">Pyridoxal phosphate</keyword>
<dbReference type="InterPro" id="IPR015421">
    <property type="entry name" value="PyrdxlP-dep_Trfase_major"/>
</dbReference>
<dbReference type="Proteomes" id="UP000297597">
    <property type="component" value="Unassembled WGS sequence"/>
</dbReference>
<dbReference type="SUPFAM" id="SSF53383">
    <property type="entry name" value="PLP-dependent transferases"/>
    <property type="match status" value="1"/>
</dbReference>
<keyword evidence="15" id="KW-1185">Reference proteome</keyword>
<protein>
    <recommendedName>
        <fullName evidence="4 12">Cysteine desulfurase</fullName>
        <ecNumber evidence="4 12">2.8.1.7</ecNumber>
    </recommendedName>
    <alternativeName>
        <fullName evidence="12">Nitrogenase metalloclusters biosynthesis protein NifS</fullName>
    </alternativeName>
</protein>
<comment type="catalytic activity">
    <reaction evidence="10 12">
        <text>(sulfur carrier)-H + L-cysteine = (sulfur carrier)-SH + L-alanine</text>
        <dbReference type="Rhea" id="RHEA:43892"/>
        <dbReference type="Rhea" id="RHEA-COMP:14737"/>
        <dbReference type="Rhea" id="RHEA-COMP:14739"/>
        <dbReference type="ChEBI" id="CHEBI:29917"/>
        <dbReference type="ChEBI" id="CHEBI:35235"/>
        <dbReference type="ChEBI" id="CHEBI:57972"/>
        <dbReference type="ChEBI" id="CHEBI:64428"/>
        <dbReference type="EC" id="2.8.1.7"/>
    </reaction>
</comment>
<dbReference type="InterPro" id="IPR015424">
    <property type="entry name" value="PyrdxlP-dep_Trfase"/>
</dbReference>
<dbReference type="EC" id="2.8.1.7" evidence="4 12"/>
<dbReference type="NCBIfam" id="TIGR03402">
    <property type="entry name" value="FeS_nifS"/>
    <property type="match status" value="1"/>
</dbReference>
<dbReference type="GO" id="GO:0030170">
    <property type="term" value="F:pyridoxal phosphate binding"/>
    <property type="evidence" value="ECO:0007669"/>
    <property type="project" value="InterPro"/>
</dbReference>
<evidence type="ECO:0000256" key="4">
    <source>
        <dbReference type="ARBA" id="ARBA00012239"/>
    </source>
</evidence>
<evidence type="ECO:0000256" key="10">
    <source>
        <dbReference type="ARBA" id="ARBA00050776"/>
    </source>
</evidence>
<dbReference type="FunFam" id="3.40.640.10:FF:000084">
    <property type="entry name" value="IscS-like cysteine desulfurase"/>
    <property type="match status" value="1"/>
</dbReference>
<dbReference type="RefSeq" id="WP_134213346.1">
    <property type="nucleotide sequence ID" value="NZ_QFFZ01000012.1"/>
</dbReference>
<keyword evidence="8 12" id="KW-0408">Iron</keyword>
<dbReference type="PROSITE" id="PS00595">
    <property type="entry name" value="AA_TRANSFER_CLASS_5"/>
    <property type="match status" value="1"/>
</dbReference>
<comment type="similarity">
    <text evidence="2 12">Belongs to the class-V pyridoxal-phosphate-dependent aminotransferase family. NifS/IscS subfamily.</text>
</comment>
<dbReference type="AlphaFoldDB" id="A0A4Y7RSM9"/>
<dbReference type="InterPro" id="IPR020578">
    <property type="entry name" value="Aminotrans_V_PyrdxlP_BS"/>
</dbReference>
<dbReference type="EMBL" id="QFFZ01000012">
    <property type="protein sequence ID" value="TEB11672.1"/>
    <property type="molecule type" value="Genomic_DNA"/>
</dbReference>
<dbReference type="PANTHER" id="PTHR11601:SF34">
    <property type="entry name" value="CYSTEINE DESULFURASE"/>
    <property type="match status" value="1"/>
</dbReference>
<dbReference type="Gene3D" id="1.10.260.50">
    <property type="match status" value="1"/>
</dbReference>
<dbReference type="GO" id="GO:0031071">
    <property type="term" value="F:cysteine desulfurase activity"/>
    <property type="evidence" value="ECO:0007669"/>
    <property type="project" value="UniProtKB-EC"/>
</dbReference>
<dbReference type="GO" id="GO:0051536">
    <property type="term" value="F:iron-sulfur cluster binding"/>
    <property type="evidence" value="ECO:0007669"/>
    <property type="project" value="UniProtKB-KW"/>
</dbReference>
<keyword evidence="6 12" id="KW-0479">Metal-binding</keyword>
<gene>
    <name evidence="14" type="primary">iscS_2</name>
    <name evidence="14" type="ORF">Pmgp_01468</name>
</gene>